<reference evidence="1" key="2">
    <citation type="submission" date="2022-01" db="EMBL/GenBank/DDBJ databases">
        <authorList>
            <person name="Yamashiro T."/>
            <person name="Shiraishi A."/>
            <person name="Satake H."/>
            <person name="Nakayama K."/>
        </authorList>
    </citation>
    <scope>NUCLEOTIDE SEQUENCE</scope>
</reference>
<dbReference type="PANTHER" id="PTHR33067:SF9">
    <property type="entry name" value="RNA-DIRECTED DNA POLYMERASE"/>
    <property type="match status" value="1"/>
</dbReference>
<dbReference type="PANTHER" id="PTHR33067">
    <property type="entry name" value="RNA-DIRECTED DNA POLYMERASE-RELATED"/>
    <property type="match status" value="1"/>
</dbReference>
<accession>A0ABQ5H7B9</accession>
<dbReference type="CDD" id="cd00303">
    <property type="entry name" value="retropepsin_like"/>
    <property type="match status" value="1"/>
</dbReference>
<sequence>MVTPEIGGNVNFKIKSQFMRELRENTFSGNKNEDAHDHVDRVLNIGTSSRNTSSSSDTDRLVAVISKLDNLGFDMKKLKENVYAIQVRCQICEGPHLDKECPLNEEVKQVDEVKYGRLDFNNALTDLEASISIMPFSMFKRLGIGKLEPINMVIEMADDTKCIPKGIVKNLLIKIDKIILPIDFIVLDIIEDFRIPVVLGRPLLATAHAKVDIF</sequence>
<name>A0ABQ5H7B9_9ASTR</name>
<keyword evidence="2" id="KW-1185">Reference proteome</keyword>
<evidence type="ECO:0000313" key="1">
    <source>
        <dbReference type="EMBL" id="GJT83456.1"/>
    </source>
</evidence>
<organism evidence="1 2">
    <name type="scientific">Tanacetum coccineum</name>
    <dbReference type="NCBI Taxonomy" id="301880"/>
    <lineage>
        <taxon>Eukaryota</taxon>
        <taxon>Viridiplantae</taxon>
        <taxon>Streptophyta</taxon>
        <taxon>Embryophyta</taxon>
        <taxon>Tracheophyta</taxon>
        <taxon>Spermatophyta</taxon>
        <taxon>Magnoliopsida</taxon>
        <taxon>eudicotyledons</taxon>
        <taxon>Gunneridae</taxon>
        <taxon>Pentapetalae</taxon>
        <taxon>asterids</taxon>
        <taxon>campanulids</taxon>
        <taxon>Asterales</taxon>
        <taxon>Asteraceae</taxon>
        <taxon>Asteroideae</taxon>
        <taxon>Anthemideae</taxon>
        <taxon>Anthemidinae</taxon>
        <taxon>Tanacetum</taxon>
    </lineage>
</organism>
<dbReference type="Proteomes" id="UP001151760">
    <property type="component" value="Unassembled WGS sequence"/>
</dbReference>
<dbReference type="EMBL" id="BQNB010019264">
    <property type="protein sequence ID" value="GJT83456.1"/>
    <property type="molecule type" value="Genomic_DNA"/>
</dbReference>
<reference evidence="1" key="1">
    <citation type="journal article" date="2022" name="Int. J. Mol. Sci.">
        <title>Draft Genome of Tanacetum Coccineum: Genomic Comparison of Closely Related Tanacetum-Family Plants.</title>
        <authorList>
            <person name="Yamashiro T."/>
            <person name="Shiraishi A."/>
            <person name="Nakayama K."/>
            <person name="Satake H."/>
        </authorList>
    </citation>
    <scope>NUCLEOTIDE SEQUENCE</scope>
</reference>
<comment type="caution">
    <text evidence="1">The sequence shown here is derived from an EMBL/GenBank/DDBJ whole genome shotgun (WGS) entry which is preliminary data.</text>
</comment>
<proteinExistence type="predicted"/>
<dbReference type="InterPro" id="IPR021109">
    <property type="entry name" value="Peptidase_aspartic_dom_sf"/>
</dbReference>
<dbReference type="Gene3D" id="2.40.70.10">
    <property type="entry name" value="Acid Proteases"/>
    <property type="match status" value="1"/>
</dbReference>
<evidence type="ECO:0000313" key="2">
    <source>
        <dbReference type="Proteomes" id="UP001151760"/>
    </source>
</evidence>
<protein>
    <submittedName>
        <fullName evidence="1">Zinc knuckle CX2CX4HX4C containing protein</fullName>
    </submittedName>
</protein>
<gene>
    <name evidence="1" type="ORF">Tco_1057798</name>
</gene>